<dbReference type="SUPFAM" id="SSF51735">
    <property type="entry name" value="NAD(P)-binding Rossmann-fold domains"/>
    <property type="match status" value="1"/>
</dbReference>
<dbReference type="InterPro" id="IPR036291">
    <property type="entry name" value="NAD(P)-bd_dom_sf"/>
</dbReference>
<evidence type="ECO:0000256" key="1">
    <source>
        <dbReference type="ARBA" id="ARBA00006484"/>
    </source>
</evidence>
<dbReference type="PANTHER" id="PTHR42879">
    <property type="entry name" value="3-OXOACYL-(ACYL-CARRIER-PROTEIN) REDUCTASE"/>
    <property type="match status" value="1"/>
</dbReference>
<dbReference type="Proteomes" id="UP000787635">
    <property type="component" value="Unassembled WGS sequence"/>
</dbReference>
<comment type="similarity">
    <text evidence="1">Belongs to the short-chain dehydrogenases/reductases (SDR) family.</text>
</comment>
<dbReference type="PRINTS" id="PR00081">
    <property type="entry name" value="GDHRDH"/>
</dbReference>
<reference evidence="2 3" key="1">
    <citation type="submission" date="2020-03" db="EMBL/GenBank/DDBJ databases">
        <title>Roseomonas selenitidurans sp. nov. isolated from urban soil.</title>
        <authorList>
            <person name="Liu H."/>
        </authorList>
    </citation>
    <scope>NUCLEOTIDE SEQUENCE [LARGE SCALE GENOMIC DNA]</scope>
    <source>
        <strain evidence="2 3">BU-1</strain>
    </source>
</reference>
<evidence type="ECO:0000313" key="2">
    <source>
        <dbReference type="EMBL" id="NKC33585.1"/>
    </source>
</evidence>
<protein>
    <submittedName>
        <fullName evidence="2">SDR family oxidoreductase</fullName>
    </submittedName>
</protein>
<dbReference type="RefSeq" id="WP_168034307.1">
    <property type="nucleotide sequence ID" value="NZ_JAAVNE010000048.1"/>
</dbReference>
<dbReference type="EMBL" id="JAAVNE010000048">
    <property type="protein sequence ID" value="NKC33585.1"/>
    <property type="molecule type" value="Genomic_DNA"/>
</dbReference>
<accession>A0ABX1E9W0</accession>
<dbReference type="InterPro" id="IPR050259">
    <property type="entry name" value="SDR"/>
</dbReference>
<dbReference type="InterPro" id="IPR002347">
    <property type="entry name" value="SDR_fam"/>
</dbReference>
<evidence type="ECO:0000313" key="3">
    <source>
        <dbReference type="Proteomes" id="UP000787635"/>
    </source>
</evidence>
<dbReference type="PANTHER" id="PTHR42879:SF6">
    <property type="entry name" value="NADPH-DEPENDENT REDUCTASE BACG"/>
    <property type="match status" value="1"/>
</dbReference>
<proteinExistence type="inferred from homology"/>
<dbReference type="Pfam" id="PF13561">
    <property type="entry name" value="adh_short_C2"/>
    <property type="match status" value="1"/>
</dbReference>
<name>A0ABX1E9W0_9PROT</name>
<keyword evidence="3" id="KW-1185">Reference proteome</keyword>
<dbReference type="Gene3D" id="3.40.50.720">
    <property type="entry name" value="NAD(P)-binding Rossmann-like Domain"/>
    <property type="match status" value="1"/>
</dbReference>
<gene>
    <name evidence="2" type="ORF">HEQ75_22170</name>
</gene>
<organism evidence="2 3">
    <name type="scientific">Falsiroseomonas selenitidurans</name>
    <dbReference type="NCBI Taxonomy" id="2716335"/>
    <lineage>
        <taxon>Bacteria</taxon>
        <taxon>Pseudomonadati</taxon>
        <taxon>Pseudomonadota</taxon>
        <taxon>Alphaproteobacteria</taxon>
        <taxon>Acetobacterales</taxon>
        <taxon>Roseomonadaceae</taxon>
        <taxon>Falsiroseomonas</taxon>
    </lineage>
</organism>
<sequence length="262" mass="26974">MDLGLKGKRALVMGASKGLGRAIADSLAAEGAALVVSGRDQAKLDAVAGELKAAGASAAFGVPADVGSAADMDRLADEAVRLLGGVDILVLNHGGPPPGSALEITEAQLAEWFPKIVLHPIRIATRLLPAMRAQKWGRIITVGSTGMVQPIPNLAISNILRAAIVGWNKSLSAEVAKENITCNILAPGAILTDRQKETQGAIAAKRGIPVEAVMEERAASIPAGRIGRAEEFGPLGAFLASDHAAYITGSILRVDGGIMRGF</sequence>
<dbReference type="CDD" id="cd05344">
    <property type="entry name" value="BKR_like_SDR_like"/>
    <property type="match status" value="1"/>
</dbReference>
<comment type="caution">
    <text evidence="2">The sequence shown here is derived from an EMBL/GenBank/DDBJ whole genome shotgun (WGS) entry which is preliminary data.</text>
</comment>